<dbReference type="RefSeq" id="WP_327597581.1">
    <property type="nucleotide sequence ID" value="NZ_JAYXHS010000001.1"/>
</dbReference>
<evidence type="ECO:0000313" key="2">
    <source>
        <dbReference type="Proteomes" id="UP001331561"/>
    </source>
</evidence>
<organism evidence="1 2">
    <name type="scientific">Uliginosibacterium silvisoli</name>
    <dbReference type="NCBI Taxonomy" id="3114758"/>
    <lineage>
        <taxon>Bacteria</taxon>
        <taxon>Pseudomonadati</taxon>
        <taxon>Pseudomonadota</taxon>
        <taxon>Betaproteobacteria</taxon>
        <taxon>Rhodocyclales</taxon>
        <taxon>Zoogloeaceae</taxon>
        <taxon>Uliginosibacterium</taxon>
    </lineage>
</organism>
<gene>
    <name evidence="1" type="ORF">VVD49_02680</name>
</gene>
<dbReference type="Proteomes" id="UP001331561">
    <property type="component" value="Unassembled WGS sequence"/>
</dbReference>
<reference evidence="1 2" key="1">
    <citation type="submission" date="2024-01" db="EMBL/GenBank/DDBJ databases">
        <title>Uliginosibacterium soil sp. nov.</title>
        <authorList>
            <person name="Lv Y."/>
        </authorList>
    </citation>
    <scope>NUCLEOTIDE SEQUENCE [LARGE SCALE GENOMIC DNA]</scope>
    <source>
        <strain evidence="1 2">H3</strain>
    </source>
</reference>
<keyword evidence="2" id="KW-1185">Reference proteome</keyword>
<evidence type="ECO:0000313" key="1">
    <source>
        <dbReference type="EMBL" id="MEC5384608.1"/>
    </source>
</evidence>
<sequence length="108" mass="12453">MKPVRTLVLSLLGYAAALVPGISQAHGVELALPGVSVRLPAPPILPLPVPQIVVRGGYTSYDRGPEYRRMPPPPPRYYREDWRHSRWDDRRYDHHDHHDHGRHGGWRR</sequence>
<name>A0ABU6JYP0_9RHOO</name>
<proteinExistence type="predicted"/>
<accession>A0ABU6JYP0</accession>
<comment type="caution">
    <text evidence="1">The sequence shown here is derived from an EMBL/GenBank/DDBJ whole genome shotgun (WGS) entry which is preliminary data.</text>
</comment>
<dbReference type="EMBL" id="JAYXHS010000001">
    <property type="protein sequence ID" value="MEC5384608.1"/>
    <property type="molecule type" value="Genomic_DNA"/>
</dbReference>
<protein>
    <submittedName>
        <fullName evidence="1">Uncharacterized protein</fullName>
    </submittedName>
</protein>